<organism evidence="2 3">
    <name type="scientific">Amycolatopsis camponoti</name>
    <dbReference type="NCBI Taxonomy" id="2606593"/>
    <lineage>
        <taxon>Bacteria</taxon>
        <taxon>Bacillati</taxon>
        <taxon>Actinomycetota</taxon>
        <taxon>Actinomycetes</taxon>
        <taxon>Pseudonocardiales</taxon>
        <taxon>Pseudonocardiaceae</taxon>
        <taxon>Amycolatopsis</taxon>
    </lineage>
</organism>
<dbReference type="SUPFAM" id="SSF48557">
    <property type="entry name" value="L-aspartase-like"/>
    <property type="match status" value="1"/>
</dbReference>
<gene>
    <name evidence="2" type="ORF">AA23TX_03155</name>
</gene>
<accession>A0A6I8LKE9</accession>
<dbReference type="InterPro" id="IPR024083">
    <property type="entry name" value="Fumarase/histidase_N"/>
</dbReference>
<dbReference type="Gene3D" id="1.20.200.10">
    <property type="entry name" value="Fumarase/aspartase (Central domain)"/>
    <property type="match status" value="1"/>
</dbReference>
<dbReference type="GO" id="GO:0016841">
    <property type="term" value="F:ammonia-lyase activity"/>
    <property type="evidence" value="ECO:0007669"/>
    <property type="project" value="UniProtKB-ARBA"/>
</dbReference>
<dbReference type="EMBL" id="CABVGP010000001">
    <property type="protein sequence ID" value="VVJ18134.1"/>
    <property type="molecule type" value="Genomic_DNA"/>
</dbReference>
<dbReference type="PANTHER" id="PTHR10362">
    <property type="entry name" value="HISTIDINE AMMONIA-LYASE"/>
    <property type="match status" value="1"/>
</dbReference>
<sequence>MKTCQERLLGKVAMTDTNRIEISGAGLRCADVVRVARRSASTELGADALKKAESSYQLAVELGAKRAVYGRTTGVGANRHTVVDPESADHHGLRLLRSHAGGTGDPLPDDAVRAVMAIRLNQLAAGGSGVHPRLLEVLQTALRVGALPHVHSRGAIGTGDLAQLAEIALTLAGELPWAAGDLDPVAISPGDALAFISSNAATLGEAVLAWHDLSRLLAASHVVTALTFCALGGSAEAYSERVHAARPHPGAVHCAAEMRRLLTGAAEGRRLQDPFGLRAFPQVQAPALDAVAAVESVLAIDINAAAENPLIDVETEQAYHHGQFSTAHVALAFDQLRAALHHVAELSTARLGDLVEPDLSGLPPFLAEGPAGSSGIMILEYVAHDALGTLRHAASPVTLGTAVISRGLEDHASFSTHAVRSTVAATAAYRTVLACELLAAVRALRLSGVRLPDTPLREAFRLADGGLPHIPEDHPLSAEIKQAERLLDRLAVL</sequence>
<dbReference type="Pfam" id="PF00221">
    <property type="entry name" value="Lyase_aromatic"/>
    <property type="match status" value="1"/>
</dbReference>
<dbReference type="Proteomes" id="UP000399805">
    <property type="component" value="Unassembled WGS sequence"/>
</dbReference>
<proteinExistence type="predicted"/>
<protein>
    <submittedName>
        <fullName evidence="2">Aromatic amino acid lyase family</fullName>
    </submittedName>
</protein>
<reference evidence="2 3" key="1">
    <citation type="submission" date="2019-09" db="EMBL/GenBank/DDBJ databases">
        <authorList>
            <person name="Leyn A S."/>
        </authorList>
    </citation>
    <scope>NUCLEOTIDE SEQUENCE [LARGE SCALE GENOMIC DNA]</scope>
    <source>
        <strain evidence="2">AA231_1</strain>
    </source>
</reference>
<dbReference type="AlphaFoldDB" id="A0A6I8LKE9"/>
<dbReference type="InterPro" id="IPR008948">
    <property type="entry name" value="L-Aspartase-like"/>
</dbReference>
<evidence type="ECO:0000313" key="2">
    <source>
        <dbReference type="EMBL" id="VVJ18134.1"/>
    </source>
</evidence>
<keyword evidence="1 2" id="KW-0456">Lyase</keyword>
<dbReference type="CDD" id="cd00332">
    <property type="entry name" value="PAL-HAL"/>
    <property type="match status" value="1"/>
</dbReference>
<name>A0A6I8LKE9_9PSEU</name>
<keyword evidence="3" id="KW-1185">Reference proteome</keyword>
<evidence type="ECO:0000256" key="1">
    <source>
        <dbReference type="ARBA" id="ARBA00023239"/>
    </source>
</evidence>
<dbReference type="Gene3D" id="1.10.275.10">
    <property type="entry name" value="Fumarase/aspartase (N-terminal domain)"/>
    <property type="match status" value="1"/>
</dbReference>
<evidence type="ECO:0000313" key="3">
    <source>
        <dbReference type="Proteomes" id="UP000399805"/>
    </source>
</evidence>
<dbReference type="InterPro" id="IPR001106">
    <property type="entry name" value="Aromatic_Lyase"/>
</dbReference>